<keyword evidence="1" id="KW-0282">Flagellum</keyword>
<keyword evidence="1" id="KW-0966">Cell projection</keyword>
<sequence>MKFNLSHIYILKKKIELDIKKNIYSMESYKNKKIEIKRYLLQLKKYQDQYNLFLYKKFIYGALQYIIKLYIKFLSMLQKLIIQQKTLMGYLRKKIKEKFLIYKKLYSNLEQWKKLEIRLKNYKKKQKRIVEQREDNIICLNIYNYFLYNQKK</sequence>
<reference evidence="1 2" key="1">
    <citation type="submission" date="2019-02" db="EMBL/GenBank/DDBJ databases">
        <authorList>
            <person name="Manzano-Marin A."/>
            <person name="Manzano-Marin A."/>
        </authorList>
    </citation>
    <scope>NUCLEOTIDE SEQUENCE [LARGE SCALE GENOMIC DNA]</scope>
    <source>
        <strain evidence="1 2">BuCicurvipes</strain>
    </source>
</reference>
<proteinExistence type="predicted"/>
<name>A0A451D6A5_9GAMM</name>
<evidence type="ECO:0000313" key="2">
    <source>
        <dbReference type="Proteomes" id="UP000294344"/>
    </source>
</evidence>
<accession>A0A451D6A5</accession>
<dbReference type="Proteomes" id="UP000294344">
    <property type="component" value="Chromosome"/>
</dbReference>
<organism evidence="1 2">
    <name type="scientific">Buchnera aphidicola</name>
    <name type="common">Cinara curvipes</name>
    <dbReference type="NCBI Taxonomy" id="2518975"/>
    <lineage>
        <taxon>Bacteria</taxon>
        <taxon>Pseudomonadati</taxon>
        <taxon>Pseudomonadota</taxon>
        <taxon>Gammaproteobacteria</taxon>
        <taxon>Enterobacterales</taxon>
        <taxon>Erwiniaceae</taxon>
        <taxon>Buchnera</taxon>
    </lineage>
</organism>
<keyword evidence="1" id="KW-0969">Cilium</keyword>
<dbReference type="AlphaFoldDB" id="A0A451D6A5"/>
<evidence type="ECO:0000313" key="1">
    <source>
        <dbReference type="EMBL" id="VFP81346.1"/>
    </source>
</evidence>
<dbReference type="EMBL" id="LR217710">
    <property type="protein sequence ID" value="VFP81346.1"/>
    <property type="molecule type" value="Genomic_DNA"/>
</dbReference>
<protein>
    <submittedName>
        <fullName evidence="1">Flagellar FliJ protein</fullName>
    </submittedName>
</protein>
<gene>
    <name evidence="1" type="primary">fliJ</name>
    <name evidence="1" type="ORF">BUCICURV3402_049</name>
</gene>